<reference evidence="1 2" key="1">
    <citation type="submission" date="2014-10" db="EMBL/GenBank/DDBJ databases">
        <title>Draft genome of the hookworm Ancylostoma caninum.</title>
        <authorList>
            <person name="Mitreva M."/>
        </authorList>
    </citation>
    <scope>NUCLEOTIDE SEQUENCE [LARGE SCALE GENOMIC DNA]</scope>
    <source>
        <strain evidence="1 2">Baltimore</strain>
    </source>
</reference>
<accession>A0A368F6M8</accession>
<dbReference type="Proteomes" id="UP000252519">
    <property type="component" value="Unassembled WGS sequence"/>
</dbReference>
<sequence>MTLSPFNLKEAEEYRQPWQLPRDSQGLQLFIVTKSVLVRELCETLEIQKNKLWEYYTECKSALTNQVANMDEKESGIQLELEFDRYWEEKRRENLIQATAGLCRQLEKRIVELQCKEAVMKQELAQRNVSTYAGGVSPENQTGMSSIALNDVLKDALPEMN</sequence>
<evidence type="ECO:0000313" key="1">
    <source>
        <dbReference type="EMBL" id="RCN27722.1"/>
    </source>
</evidence>
<gene>
    <name evidence="1" type="ORF">ANCCAN_26542</name>
</gene>
<name>A0A368F6M8_ANCCA</name>
<dbReference type="AlphaFoldDB" id="A0A368F6M8"/>
<dbReference type="EMBL" id="JOJR01003625">
    <property type="protein sequence ID" value="RCN27722.1"/>
    <property type="molecule type" value="Genomic_DNA"/>
</dbReference>
<organism evidence="1 2">
    <name type="scientific">Ancylostoma caninum</name>
    <name type="common">Dog hookworm</name>
    <dbReference type="NCBI Taxonomy" id="29170"/>
    <lineage>
        <taxon>Eukaryota</taxon>
        <taxon>Metazoa</taxon>
        <taxon>Ecdysozoa</taxon>
        <taxon>Nematoda</taxon>
        <taxon>Chromadorea</taxon>
        <taxon>Rhabditida</taxon>
        <taxon>Rhabditina</taxon>
        <taxon>Rhabditomorpha</taxon>
        <taxon>Strongyloidea</taxon>
        <taxon>Ancylostomatidae</taxon>
        <taxon>Ancylostomatinae</taxon>
        <taxon>Ancylostoma</taxon>
    </lineage>
</organism>
<evidence type="ECO:0000313" key="2">
    <source>
        <dbReference type="Proteomes" id="UP000252519"/>
    </source>
</evidence>
<dbReference type="OrthoDB" id="5840675at2759"/>
<comment type="caution">
    <text evidence="1">The sequence shown here is derived from an EMBL/GenBank/DDBJ whole genome shotgun (WGS) entry which is preliminary data.</text>
</comment>
<keyword evidence="2" id="KW-1185">Reference proteome</keyword>
<protein>
    <submittedName>
        <fullName evidence="1">Uncharacterized protein</fullName>
    </submittedName>
</protein>
<proteinExistence type="predicted"/>
<dbReference type="SUPFAM" id="SSF47162">
    <property type="entry name" value="Apolipoprotein"/>
    <property type="match status" value="1"/>
</dbReference>